<dbReference type="InterPro" id="IPR051876">
    <property type="entry name" value="ODA-DC/CCD"/>
</dbReference>
<dbReference type="InterPro" id="IPR049258">
    <property type="entry name" value="ODAD1_CC"/>
</dbReference>
<feature type="compositionally biased region" description="Acidic residues" evidence="3">
    <location>
        <begin position="547"/>
        <end position="559"/>
    </location>
</feature>
<dbReference type="PANTHER" id="PTHR21694:SF18">
    <property type="entry name" value="COILED-COIL DOMAIN-CONTAINING PROTEIN 63"/>
    <property type="match status" value="1"/>
</dbReference>
<accession>A0A7S1XXH8</accession>
<organism evidence="5">
    <name type="scientific">Phaeomonas parva</name>
    <dbReference type="NCBI Taxonomy" id="124430"/>
    <lineage>
        <taxon>Eukaryota</taxon>
        <taxon>Sar</taxon>
        <taxon>Stramenopiles</taxon>
        <taxon>Ochrophyta</taxon>
        <taxon>Pinguiophyceae</taxon>
        <taxon>Pinguiochrysidales</taxon>
        <taxon>Pinguiochrysidaceae</taxon>
        <taxon>Phaeomonas</taxon>
    </lineage>
</organism>
<protein>
    <recommendedName>
        <fullName evidence="4">ODAD1 central coiled coil region domain-containing protein</fullName>
    </recommendedName>
</protein>
<name>A0A7S1XXH8_9STRA</name>
<feature type="domain" description="ODAD1 central coiled coil region" evidence="4">
    <location>
        <begin position="133"/>
        <end position="240"/>
    </location>
</feature>
<evidence type="ECO:0000256" key="1">
    <source>
        <dbReference type="ARBA" id="ARBA00023054"/>
    </source>
</evidence>
<feature type="region of interest" description="Disordered" evidence="3">
    <location>
        <begin position="532"/>
        <end position="587"/>
    </location>
</feature>
<evidence type="ECO:0000256" key="2">
    <source>
        <dbReference type="SAM" id="Coils"/>
    </source>
</evidence>
<dbReference type="EMBL" id="HBGJ01034913">
    <property type="protein sequence ID" value="CAD9263754.1"/>
    <property type="molecule type" value="Transcribed_RNA"/>
</dbReference>
<dbReference type="PANTHER" id="PTHR21694">
    <property type="entry name" value="COILED-COIL DOMAIN-CONTAINING PROTEIN 63"/>
    <property type="match status" value="1"/>
</dbReference>
<gene>
    <name evidence="5" type="ORF">PPAR1163_LOCUS22139</name>
</gene>
<evidence type="ECO:0000259" key="4">
    <source>
        <dbReference type="Pfam" id="PF21773"/>
    </source>
</evidence>
<sequence>MAATMESRAEDFQQLQREYRHMELNRKAYADESHQIMRKQQQNIDKLRRENETLKSSMSLEMRQRTQPLSDAQNEKVMRLQDEADAYTEANEKEKRNIMVLREQITHMRQEILRQRKAMGGVNAARENQAMVQKQVRILENRLDKALVKFNEVLAKNKVLRQTIDDLRRERVVFDNIYRKLEKDLEEKKRQMANIIELSNLSYEQRDNFQMEIAAIEQANRKEQQDFEDQMMELDHMMDSILSVEPMRRSRRRGRNGASTNDLRHEGSRTDLGNSGPMGLDDSNRMLSQEDEAKLQEEMNQGTRQLMKDREAAETSMKRVQNFEEAFNKIRAATGIQDVDELVRTFIKNEDQNFSLFNYVNEQTNEIEKLEEQIQGLREEEARYAQESGDDANQHKAILKDLEARLQATESMAEKYEHKCVDASATLERLKRGIQSTFKNIECGSMSDMISESTVTETNMMTFLGMCEQRANEILQAYAFVQRRDQERTAKMAQEDMEAEMDAAAQGAAERAAQEGTTSMMQMLGTGPMTPMGHDLIHVNPPKLEDYSEVDVDGDDDDERPLTRDELKARTQNSISKRGGQKSRRRL</sequence>
<proteinExistence type="predicted"/>
<dbReference type="AlphaFoldDB" id="A0A7S1XXH8"/>
<keyword evidence="1 2" id="KW-0175">Coiled coil</keyword>
<feature type="coiled-coil region" evidence="2">
    <location>
        <begin position="12"/>
        <end position="226"/>
    </location>
</feature>
<dbReference type="Pfam" id="PF21773">
    <property type="entry name" value="ODAD1_CC"/>
    <property type="match status" value="2"/>
</dbReference>
<evidence type="ECO:0000256" key="3">
    <source>
        <dbReference type="SAM" id="MobiDB-lite"/>
    </source>
</evidence>
<evidence type="ECO:0000313" key="5">
    <source>
        <dbReference type="EMBL" id="CAD9263754.1"/>
    </source>
</evidence>
<feature type="coiled-coil region" evidence="2">
    <location>
        <begin position="360"/>
        <end position="433"/>
    </location>
</feature>
<feature type="compositionally biased region" description="Basic and acidic residues" evidence="3">
    <location>
        <begin position="560"/>
        <end position="569"/>
    </location>
</feature>
<reference evidence="5" key="1">
    <citation type="submission" date="2021-01" db="EMBL/GenBank/DDBJ databases">
        <authorList>
            <person name="Corre E."/>
            <person name="Pelletier E."/>
            <person name="Niang G."/>
            <person name="Scheremetjew M."/>
            <person name="Finn R."/>
            <person name="Kale V."/>
            <person name="Holt S."/>
            <person name="Cochrane G."/>
            <person name="Meng A."/>
            <person name="Brown T."/>
            <person name="Cohen L."/>
        </authorList>
    </citation>
    <scope>NUCLEOTIDE SEQUENCE</scope>
    <source>
        <strain evidence="5">CCMP2877</strain>
    </source>
</reference>
<feature type="region of interest" description="Disordered" evidence="3">
    <location>
        <begin position="245"/>
        <end position="284"/>
    </location>
</feature>
<feature type="domain" description="ODAD1 central coiled coil region" evidence="4">
    <location>
        <begin position="293"/>
        <end position="445"/>
    </location>
</feature>